<sequence>MADEHIYVHLLGRRAFLPQQQGYSNMYVLFSPEDFVIAPRGIVLLSLQLSLDIPAGYLGRFFSVADMNVRGVLLCAQEIQPSTWWEVSVVLFNHSDEFYRGSRGQPVACLLLERVIYPTVRQASLV</sequence>
<evidence type="ECO:0000313" key="2">
    <source>
        <dbReference type="EMBL" id="ALE30348.1"/>
    </source>
</evidence>
<dbReference type="Pfam" id="PF00692">
    <property type="entry name" value="dUTPase"/>
    <property type="match status" value="1"/>
</dbReference>
<organism evidence="2 3">
    <name type="scientific">simian adenovirus 11</name>
    <dbReference type="NCBI Taxonomy" id="38430"/>
    <lineage>
        <taxon>Viruses</taxon>
        <taxon>Varidnaviria</taxon>
        <taxon>Bamfordvirae</taxon>
        <taxon>Preplasmiviricota</taxon>
        <taxon>Polisuviricotina</taxon>
        <taxon>Pharingeaviricetes</taxon>
        <taxon>Rowavirales</taxon>
        <taxon>Adenoviridae</taxon>
        <taxon>Mastadenovirus</taxon>
        <taxon>Mastadenovirus russelli</taxon>
        <taxon>Human mastadenovirus G</taxon>
    </lineage>
</organism>
<reference evidence="2 3" key="1">
    <citation type="journal article" date="2015" name="Arch. Virol.">
        <title>Taxonomy proposal for Old World monkey adenoviruses: characterisation of several non-human, non-ape primate adenovirus lineages.</title>
        <authorList>
            <person name="Panto L."/>
            <person name="Podgorski I.I."/>
            <person name="Janoska M."/>
            <person name="Marko O."/>
            <person name="Harrach B."/>
        </authorList>
    </citation>
    <scope>NUCLEOTIDE SEQUENCE [LARGE SCALE GENOMIC DNA]</scope>
    <source>
        <strain evidence="2">P-10</strain>
    </source>
</reference>
<protein>
    <submittedName>
        <fullName evidence="2">ORF1</fullName>
    </submittedName>
</protein>
<proteinExistence type="predicted"/>
<dbReference type="Gene3D" id="2.70.40.10">
    <property type="match status" value="1"/>
</dbReference>
<accession>A0A0M5L3Y3</accession>
<dbReference type="InterPro" id="IPR029054">
    <property type="entry name" value="dUTPase-like"/>
</dbReference>
<dbReference type="Proteomes" id="UP000170798">
    <property type="component" value="Segment"/>
</dbReference>
<evidence type="ECO:0000259" key="1">
    <source>
        <dbReference type="Pfam" id="PF00692"/>
    </source>
</evidence>
<dbReference type="InterPro" id="IPR036157">
    <property type="entry name" value="dUTPase-like_sf"/>
</dbReference>
<dbReference type="EMBL" id="KP329562">
    <property type="protein sequence ID" value="ALE30348.1"/>
    <property type="molecule type" value="Genomic_DNA"/>
</dbReference>
<dbReference type="SUPFAM" id="SSF51283">
    <property type="entry name" value="dUTPase-like"/>
    <property type="match status" value="1"/>
</dbReference>
<evidence type="ECO:0000313" key="3">
    <source>
        <dbReference type="Proteomes" id="UP000170798"/>
    </source>
</evidence>
<name>A0A0M5L3Y3_9ADEN</name>
<feature type="domain" description="dUTPase-like" evidence="1">
    <location>
        <begin position="24"/>
        <end position="121"/>
    </location>
</feature>